<evidence type="ECO:0000256" key="1">
    <source>
        <dbReference type="SAM" id="MobiDB-lite"/>
    </source>
</evidence>
<keyword evidence="3" id="KW-1185">Reference proteome</keyword>
<protein>
    <recommendedName>
        <fullName evidence="4">PepSY domain-containing protein</fullName>
    </recommendedName>
</protein>
<feature type="compositionally biased region" description="Low complexity" evidence="1">
    <location>
        <begin position="1"/>
        <end position="17"/>
    </location>
</feature>
<sequence>MKDMNTTRTARTPATPALNGCGTSRRRPRARIGLAATATALSLLPIAPSTASAAPHLPLTQIVREAKVKAQQEHPGSQFYDADAVLLTPTTNPNDVQAWWIRFRAKDSEPSFEYKYSTTGQYQSTQPWSVPIGIQAISPFTMTEVQAHDLAVKAGHTGAFKPLYLNEPVVQNPHPTYYFCIPSEGRTVAVDTVTGHVTTPWSC</sequence>
<reference evidence="2" key="1">
    <citation type="submission" date="2016-08" db="EMBL/GenBank/DDBJ databases">
        <title>Sequencing, Assembly and Comparative Genomics of S. aureofaciens ATCC 10762.</title>
        <authorList>
            <person name="Gradnigo J.S."/>
            <person name="Johnson N."/>
            <person name="Somerville G.A."/>
        </authorList>
    </citation>
    <scope>NUCLEOTIDE SEQUENCE [LARGE SCALE GENOMIC DNA]</scope>
    <source>
        <strain evidence="2">ATCC 10762</strain>
    </source>
</reference>
<dbReference type="Proteomes" id="UP000037395">
    <property type="component" value="Unassembled WGS sequence"/>
</dbReference>
<dbReference type="AlphaFoldDB" id="A0A1E7N7U1"/>
<dbReference type="EMBL" id="JPRF03000023">
    <property type="protein sequence ID" value="OEV36755.1"/>
    <property type="molecule type" value="Genomic_DNA"/>
</dbReference>
<feature type="region of interest" description="Disordered" evidence="1">
    <location>
        <begin position="1"/>
        <end position="26"/>
    </location>
</feature>
<accession>A0A1E7N7U1</accession>
<dbReference type="InterPro" id="IPR006311">
    <property type="entry name" value="TAT_signal"/>
</dbReference>
<proteinExistence type="predicted"/>
<dbReference type="PROSITE" id="PS51318">
    <property type="entry name" value="TAT"/>
    <property type="match status" value="1"/>
</dbReference>
<evidence type="ECO:0008006" key="4">
    <source>
        <dbReference type="Google" id="ProtNLM"/>
    </source>
</evidence>
<comment type="caution">
    <text evidence="2">The sequence shown here is derived from an EMBL/GenBank/DDBJ whole genome shotgun (WGS) entry which is preliminary data.</text>
</comment>
<name>A0A1E7N7U1_KITAU</name>
<evidence type="ECO:0000313" key="2">
    <source>
        <dbReference type="EMBL" id="OEV36755.1"/>
    </source>
</evidence>
<evidence type="ECO:0000313" key="3">
    <source>
        <dbReference type="Proteomes" id="UP000037395"/>
    </source>
</evidence>
<organism evidence="2 3">
    <name type="scientific">Kitasatospora aureofaciens</name>
    <name type="common">Streptomyces aureofaciens</name>
    <dbReference type="NCBI Taxonomy" id="1894"/>
    <lineage>
        <taxon>Bacteria</taxon>
        <taxon>Bacillati</taxon>
        <taxon>Actinomycetota</taxon>
        <taxon>Actinomycetes</taxon>
        <taxon>Kitasatosporales</taxon>
        <taxon>Streptomycetaceae</taxon>
        <taxon>Kitasatospora</taxon>
    </lineage>
</organism>
<gene>
    <name evidence="2" type="ORF">HS99_0027460</name>
</gene>